<reference evidence="2 3" key="1">
    <citation type="submission" date="2016-11" db="EMBL/GenBank/DDBJ databases">
        <authorList>
            <person name="Jaros S."/>
            <person name="Januszkiewicz K."/>
            <person name="Wedrychowicz H."/>
        </authorList>
    </citation>
    <scope>NUCLEOTIDE SEQUENCE [LARGE SCALE GENOMIC DNA]</scope>
    <source>
        <strain evidence="2 3">DSM 15930</strain>
    </source>
</reference>
<dbReference type="OrthoDB" id="1761263at2"/>
<dbReference type="AlphaFoldDB" id="A0A1M7J006"/>
<keyword evidence="1" id="KW-0472">Membrane</keyword>
<dbReference type="Proteomes" id="UP000184038">
    <property type="component" value="Unassembled WGS sequence"/>
</dbReference>
<keyword evidence="1" id="KW-1133">Transmembrane helix</keyword>
<organism evidence="2 3">
    <name type="scientific">Anaerosporobacter mobilis DSM 15930</name>
    <dbReference type="NCBI Taxonomy" id="1120996"/>
    <lineage>
        <taxon>Bacteria</taxon>
        <taxon>Bacillati</taxon>
        <taxon>Bacillota</taxon>
        <taxon>Clostridia</taxon>
        <taxon>Lachnospirales</taxon>
        <taxon>Lachnospiraceae</taxon>
        <taxon>Anaerosporobacter</taxon>
    </lineage>
</organism>
<dbReference type="RefSeq" id="WP_073287116.1">
    <property type="nucleotide sequence ID" value="NZ_FRCP01000010.1"/>
</dbReference>
<dbReference type="STRING" id="1120996.SAMN02746066_02057"/>
<dbReference type="SUPFAM" id="SSF82171">
    <property type="entry name" value="DPP6 N-terminal domain-like"/>
    <property type="match status" value="1"/>
</dbReference>
<evidence type="ECO:0008006" key="4">
    <source>
        <dbReference type="Google" id="ProtNLM"/>
    </source>
</evidence>
<accession>A0A1M7J006</accession>
<keyword evidence="3" id="KW-1185">Reference proteome</keyword>
<evidence type="ECO:0000256" key="1">
    <source>
        <dbReference type="SAM" id="Phobius"/>
    </source>
</evidence>
<gene>
    <name evidence="2" type="ORF">SAMN02746066_02057</name>
</gene>
<name>A0A1M7J006_9FIRM</name>
<proteinExistence type="predicted"/>
<dbReference type="EMBL" id="FRCP01000010">
    <property type="protein sequence ID" value="SHM46336.1"/>
    <property type="molecule type" value="Genomic_DNA"/>
</dbReference>
<keyword evidence="1" id="KW-0812">Transmembrane</keyword>
<sequence>MLKHIYRFVVLVIVFVVSIFFMGNNIREEEVESGATTTMSATTYPVMYIETDRGLMNPLHGYSTNIDANMIRETITLLDNDQAVTVSIDQKKLTVKKINYEVRDNNQYTLIEEGSISALTQTDDNKTAKIKIKEILEENKEYAMKITAVTSTGEKIHFYTRIKKILNAHLNEKYDFVEQIHESILNKDEAAGIGSYLETNSTMDNSSYAYVNINSSYDMVMWGSLKPTLISDVITRITEMNQETASFVLKYKVEVETDTGVEQYTVSEFFRVKYTAARMYLLYYERKAEAAFNPDYMSIKKGELKIGVSNLYDLPFLTDEAETKLCFVRNKTLWYYDMIANTMVKVFTFEQKQSDFIRDCYDQHDIKILNIDADGNIDFVVYGYMNRGEYEGRTAVILYRFYSVENRVEEQVYIPMNVPYEVMKQDLEGFSYVNRSSVFYFSLQDQIFAYNMITKKLETIVEEADPDNIMISQKDSYIAWTDNSELGKASSIILLDLETGAKSYIKAKEGQSVRIFGKINENLILGYVKDSDLTMDTDGTILAPAYKVSIIDKERQELKTYEVKKYYTVAATVNDNVIELKRVKKTASSETNYALAESDFILNRTETNGSKIEVTTRVTDKMLTELYLTIPSTITLTKKPDIKTTVNTVITEDTTLRLDIDRSSRERYYVYALGEILGVYDNAGDAIVLADEKMGSVINQNFKVIWERGKKSTRATISSITPVYASSGLTSKKACAKMLLANSGVNVTVGQIGDKNRSIMDILTQYMKKEPINLTGSTLEEVLYNVSEGRAVIAMKSNGQAVLITEYDEFNITMIDPELGRTWKEGYKDSSKMFEKAGNIFISFIE</sequence>
<evidence type="ECO:0000313" key="3">
    <source>
        <dbReference type="Proteomes" id="UP000184038"/>
    </source>
</evidence>
<protein>
    <recommendedName>
        <fullName evidence="4">Peptidase_C39 like family protein</fullName>
    </recommendedName>
</protein>
<feature type="transmembrane region" description="Helical" evidence="1">
    <location>
        <begin position="5"/>
        <end position="23"/>
    </location>
</feature>
<evidence type="ECO:0000313" key="2">
    <source>
        <dbReference type="EMBL" id="SHM46336.1"/>
    </source>
</evidence>